<evidence type="ECO:0000313" key="2">
    <source>
        <dbReference type="EnsemblPlants" id="Bo3g125040.1"/>
    </source>
</evidence>
<sequence>MMKALKDISKSHKKSTSTRAPVAEPSLFISEKPKGKSETHVEEFKDFSDCLPIFDESDDEPIESLFSCEKNCDLPSLESEFMNDNEQTIVELIVLQSEHPSSLVLSQQVFEEESLDYPHQRPRLDTRNPLDEDLGPIFDEEDEPGPVFDEEATSNTSIVMESHLCFDTGTTPSPLSSELQEHCEQSNLLNSQPDMFVKISSLDVIRFGLEKPDLVYSETDKTWHLLRSFCDDCVVLSLDDIVVYNTFFEKHLESLTVVSQCELTLSCSDMHVLKINNIIAYFDKILERQVQPLRNKSIDRAQQPEIWRSFVVQTGCLGDASDRGSVQNGYLNIQMDKHDHFQRRASNDGRQRTWNFLMKMTSNLQRSFCPNFSFTEFSMNFKSFVSDLFPYDTCTMDFRTNLFEEGGNDVSQSTDHYMEPAQHGVQDVLNISTEVHVFHRTKQIDRAVHWTVPHASGKELWLEPWPDDRSNHTGACLCRPTSHFKTYGRARIHIGRA</sequence>
<reference evidence="2" key="2">
    <citation type="submission" date="2015-03" db="UniProtKB">
        <authorList>
            <consortium name="EnsemblPlants"/>
        </authorList>
    </citation>
    <scope>IDENTIFICATION</scope>
</reference>
<reference evidence="2 3" key="1">
    <citation type="journal article" date="2014" name="Genome Biol.">
        <title>Transcriptome and methylome profiling reveals relics of genome dominance in the mesopolyploid Brassica oleracea.</title>
        <authorList>
            <person name="Parkin I.A."/>
            <person name="Koh C."/>
            <person name="Tang H."/>
            <person name="Robinson S.J."/>
            <person name="Kagale S."/>
            <person name="Clarke W.E."/>
            <person name="Town C.D."/>
            <person name="Nixon J."/>
            <person name="Krishnakumar V."/>
            <person name="Bidwell S.L."/>
            <person name="Denoeud F."/>
            <person name="Belcram H."/>
            <person name="Links M.G."/>
            <person name="Just J."/>
            <person name="Clarke C."/>
            <person name="Bender T."/>
            <person name="Huebert T."/>
            <person name="Mason A.S."/>
            <person name="Pires J.C."/>
            <person name="Barker G."/>
            <person name="Moore J."/>
            <person name="Walley P.G."/>
            <person name="Manoli S."/>
            <person name="Batley J."/>
            <person name="Edwards D."/>
            <person name="Nelson M.N."/>
            <person name="Wang X."/>
            <person name="Paterson A.H."/>
            <person name="King G."/>
            <person name="Bancroft I."/>
            <person name="Chalhoub B."/>
            <person name="Sharpe A.G."/>
        </authorList>
    </citation>
    <scope>NUCLEOTIDE SEQUENCE</scope>
    <source>
        <strain evidence="2 3">cv. TO1000</strain>
    </source>
</reference>
<evidence type="ECO:0000256" key="1">
    <source>
        <dbReference type="SAM" id="MobiDB-lite"/>
    </source>
</evidence>
<protein>
    <submittedName>
        <fullName evidence="2">Uncharacterized protein</fullName>
    </submittedName>
</protein>
<proteinExistence type="predicted"/>
<organism evidence="2 3">
    <name type="scientific">Brassica oleracea var. oleracea</name>
    <dbReference type="NCBI Taxonomy" id="109376"/>
    <lineage>
        <taxon>Eukaryota</taxon>
        <taxon>Viridiplantae</taxon>
        <taxon>Streptophyta</taxon>
        <taxon>Embryophyta</taxon>
        <taxon>Tracheophyta</taxon>
        <taxon>Spermatophyta</taxon>
        <taxon>Magnoliopsida</taxon>
        <taxon>eudicotyledons</taxon>
        <taxon>Gunneridae</taxon>
        <taxon>Pentapetalae</taxon>
        <taxon>rosids</taxon>
        <taxon>malvids</taxon>
        <taxon>Brassicales</taxon>
        <taxon>Brassicaceae</taxon>
        <taxon>Brassiceae</taxon>
        <taxon>Brassica</taxon>
    </lineage>
</organism>
<dbReference type="Proteomes" id="UP000032141">
    <property type="component" value="Chromosome C3"/>
</dbReference>
<feature type="compositionally biased region" description="Basic and acidic residues" evidence="1">
    <location>
        <begin position="1"/>
        <end position="10"/>
    </location>
</feature>
<evidence type="ECO:0000313" key="3">
    <source>
        <dbReference type="Proteomes" id="UP000032141"/>
    </source>
</evidence>
<dbReference type="Gramene" id="Bo3g125040.1">
    <property type="protein sequence ID" value="Bo3g125040.1"/>
    <property type="gene ID" value="Bo3g125040"/>
</dbReference>
<dbReference type="AlphaFoldDB" id="A0A0D3BH31"/>
<dbReference type="OMA" id="SHWAVFR"/>
<name>A0A0D3BH31_BRAOL</name>
<accession>A0A0D3BH31</accession>
<feature type="region of interest" description="Disordered" evidence="1">
    <location>
        <begin position="1"/>
        <end position="35"/>
    </location>
</feature>
<keyword evidence="3" id="KW-1185">Reference proteome</keyword>
<dbReference type="HOGENOM" id="CLU_009222_1_0_1"/>
<dbReference type="EnsemblPlants" id="Bo3g125040.1">
    <property type="protein sequence ID" value="Bo3g125040.1"/>
    <property type="gene ID" value="Bo3g125040"/>
</dbReference>